<accession>G0N1L6</accession>
<keyword evidence="2" id="KW-1185">Reference proteome</keyword>
<proteinExistence type="predicted"/>
<dbReference type="HOGENOM" id="CLU_1688283_0_0_1"/>
<reference evidence="2" key="1">
    <citation type="submission" date="2011-07" db="EMBL/GenBank/DDBJ databases">
        <authorList>
            <consortium name="Caenorhabditis brenneri Sequencing and Analysis Consortium"/>
            <person name="Wilson R.K."/>
        </authorList>
    </citation>
    <scope>NUCLEOTIDE SEQUENCE [LARGE SCALE GENOMIC DNA]</scope>
    <source>
        <strain evidence="2">PB2801</strain>
    </source>
</reference>
<sequence>MKKVPEEDFKKGQKAVRKLKYVTSPRMPSEMQIEELPQLQSEIPPLREMCEDLKLKGKMENEPFGAAYLAKGQRKWVQEPLEKRRTSRSKRNHDIDIDRCWRMKKAVEAATDAQAVPAKEADPAVEAATDVQAVPAVEVDPATQAAARPWSQIQLI</sequence>
<dbReference type="EMBL" id="GL379827">
    <property type="protein sequence ID" value="EGT50125.1"/>
    <property type="molecule type" value="Genomic_DNA"/>
</dbReference>
<dbReference type="AlphaFoldDB" id="G0N1L6"/>
<dbReference type="InParanoid" id="G0N1L6"/>
<dbReference type="Proteomes" id="UP000008068">
    <property type="component" value="Unassembled WGS sequence"/>
</dbReference>
<name>G0N1L6_CAEBE</name>
<protein>
    <submittedName>
        <fullName evidence="1">Uncharacterized protein</fullName>
    </submittedName>
</protein>
<organism evidence="2">
    <name type="scientific">Caenorhabditis brenneri</name>
    <name type="common">Nematode worm</name>
    <dbReference type="NCBI Taxonomy" id="135651"/>
    <lineage>
        <taxon>Eukaryota</taxon>
        <taxon>Metazoa</taxon>
        <taxon>Ecdysozoa</taxon>
        <taxon>Nematoda</taxon>
        <taxon>Chromadorea</taxon>
        <taxon>Rhabditida</taxon>
        <taxon>Rhabditina</taxon>
        <taxon>Rhabditomorpha</taxon>
        <taxon>Rhabditoidea</taxon>
        <taxon>Rhabditidae</taxon>
        <taxon>Peloderinae</taxon>
        <taxon>Caenorhabditis</taxon>
    </lineage>
</organism>
<evidence type="ECO:0000313" key="1">
    <source>
        <dbReference type="EMBL" id="EGT50125.1"/>
    </source>
</evidence>
<gene>
    <name evidence="1" type="ORF">CAEBREN_11020</name>
</gene>
<evidence type="ECO:0000313" key="2">
    <source>
        <dbReference type="Proteomes" id="UP000008068"/>
    </source>
</evidence>